<dbReference type="GO" id="GO:0022857">
    <property type="term" value="F:transmembrane transporter activity"/>
    <property type="evidence" value="ECO:0007669"/>
    <property type="project" value="TreeGrafter"/>
</dbReference>
<feature type="domain" description="ABC3 transporter permease C-terminal" evidence="8">
    <location>
        <begin position="58"/>
        <end position="167"/>
    </location>
</feature>
<comment type="caution">
    <text evidence="9">The sequence shown here is derived from an EMBL/GenBank/DDBJ whole genome shotgun (WGS) entry which is preliminary data.</text>
</comment>
<feature type="transmembrane region" description="Helical" evidence="7">
    <location>
        <begin position="380"/>
        <end position="405"/>
    </location>
</feature>
<dbReference type="InterPro" id="IPR003838">
    <property type="entry name" value="ABC3_permease_C"/>
</dbReference>
<evidence type="ECO:0000256" key="5">
    <source>
        <dbReference type="ARBA" id="ARBA00023136"/>
    </source>
</evidence>
<protein>
    <recommendedName>
        <fullName evidence="8">ABC3 transporter permease C-terminal domain-containing protein</fullName>
    </recommendedName>
</protein>
<comment type="subcellular location">
    <subcellularLocation>
        <location evidence="1">Cell membrane</location>
        <topology evidence="1">Multi-pass membrane protein</topology>
    </subcellularLocation>
</comment>
<dbReference type="InterPro" id="IPR050250">
    <property type="entry name" value="Macrolide_Exporter_MacB"/>
</dbReference>
<feature type="transmembrane region" description="Helical" evidence="7">
    <location>
        <begin position="202"/>
        <end position="223"/>
    </location>
</feature>
<dbReference type="RefSeq" id="WP_284229259.1">
    <property type="nucleotide sequence ID" value="NZ_BSUL01000001.1"/>
</dbReference>
<feature type="transmembrane region" description="Helical" evidence="7">
    <location>
        <begin position="12"/>
        <end position="32"/>
    </location>
</feature>
<evidence type="ECO:0000313" key="10">
    <source>
        <dbReference type="Proteomes" id="UP001157160"/>
    </source>
</evidence>
<sequence>MSAALREHRSSLLVAGLSSAFGVVLLSMIGAIDTAARADAVVGASDTASALLLVAASLFIGIALYVSAVVTANTVATIVAGRTRTIALLRLLGSSARRQRSAVTREGLGVGLIGAALGALAGEALHLLLVLVLRETGVLPPADYPLIAPVALLPVIAVVLTTWAAFRTGSRRVLAVRPMQALGAAVERSGEEVGRRPVRHGIAVVLVALGTLLLGGGVAAGLVSSFGVVIAFFGGILSFTGIVLAADLVMPPLLRLVGRAMARTATGRLAAENAVRSPERSARTTIGLVIGVALVTTFAVGLQSYIDMLARAQANDPAYYAGIDEAFAMTVAVFLVLIGFSAVIAAVGMADALSLSVLQRGRELGLLRALGFSKGQLRRMILAESAQLTVTASAFGVVLGIGYGWAGAQSLFGSIEGGGLVPPGIPWLLVLLVVIGTGALAAIAAVAPTRRAVRVTPIEALAAP</sequence>
<evidence type="ECO:0000256" key="6">
    <source>
        <dbReference type="ARBA" id="ARBA00038076"/>
    </source>
</evidence>
<feature type="transmembrane region" description="Helical" evidence="7">
    <location>
        <begin position="52"/>
        <end position="80"/>
    </location>
</feature>
<keyword evidence="4 7" id="KW-1133">Transmembrane helix</keyword>
<feature type="transmembrane region" description="Helical" evidence="7">
    <location>
        <begin position="425"/>
        <end position="447"/>
    </location>
</feature>
<organism evidence="9 10">
    <name type="scientific">Arenivirga flava</name>
    <dbReference type="NCBI Taxonomy" id="1930060"/>
    <lineage>
        <taxon>Bacteria</taxon>
        <taxon>Bacillati</taxon>
        <taxon>Actinomycetota</taxon>
        <taxon>Actinomycetes</taxon>
        <taxon>Micrococcales</taxon>
        <taxon>Microbacteriaceae</taxon>
        <taxon>Arenivirga</taxon>
    </lineage>
</organism>
<dbReference type="PANTHER" id="PTHR30572:SF4">
    <property type="entry name" value="ABC TRANSPORTER PERMEASE YTRF"/>
    <property type="match status" value="1"/>
</dbReference>
<dbReference type="PANTHER" id="PTHR30572">
    <property type="entry name" value="MEMBRANE COMPONENT OF TRANSPORTER-RELATED"/>
    <property type="match status" value="1"/>
</dbReference>
<evidence type="ECO:0000256" key="1">
    <source>
        <dbReference type="ARBA" id="ARBA00004651"/>
    </source>
</evidence>
<proteinExistence type="inferred from homology"/>
<keyword evidence="10" id="KW-1185">Reference proteome</keyword>
<dbReference type="GO" id="GO:0005886">
    <property type="term" value="C:plasma membrane"/>
    <property type="evidence" value="ECO:0007669"/>
    <property type="project" value="UniProtKB-SubCell"/>
</dbReference>
<feature type="transmembrane region" description="Helical" evidence="7">
    <location>
        <begin position="107"/>
        <end position="132"/>
    </location>
</feature>
<gene>
    <name evidence="9" type="ORF">GCM10025874_02790</name>
</gene>
<feature type="transmembrane region" description="Helical" evidence="7">
    <location>
        <begin position="229"/>
        <end position="254"/>
    </location>
</feature>
<keyword evidence="5 7" id="KW-0472">Membrane</keyword>
<accession>A0AA37UFA0</accession>
<dbReference type="Proteomes" id="UP001157160">
    <property type="component" value="Unassembled WGS sequence"/>
</dbReference>
<reference evidence="9 10" key="1">
    <citation type="journal article" date="2014" name="Int. J. Syst. Evol. Microbiol.">
        <title>Complete genome sequence of Corynebacterium casei LMG S-19264T (=DSM 44701T), isolated from a smear-ripened cheese.</title>
        <authorList>
            <consortium name="US DOE Joint Genome Institute (JGI-PGF)"/>
            <person name="Walter F."/>
            <person name="Albersmeier A."/>
            <person name="Kalinowski J."/>
            <person name="Ruckert C."/>
        </authorList>
    </citation>
    <scope>NUCLEOTIDE SEQUENCE [LARGE SCALE GENOMIC DNA]</scope>
    <source>
        <strain evidence="9 10">NBRC 112289</strain>
    </source>
</reference>
<feature type="transmembrane region" description="Helical" evidence="7">
    <location>
        <begin position="326"/>
        <end position="359"/>
    </location>
</feature>
<name>A0AA37UFA0_9MICO</name>
<feature type="transmembrane region" description="Helical" evidence="7">
    <location>
        <begin position="144"/>
        <end position="166"/>
    </location>
</feature>
<dbReference type="EMBL" id="BSUL01000001">
    <property type="protein sequence ID" value="GMA27026.1"/>
    <property type="molecule type" value="Genomic_DNA"/>
</dbReference>
<evidence type="ECO:0000256" key="3">
    <source>
        <dbReference type="ARBA" id="ARBA00022692"/>
    </source>
</evidence>
<feature type="domain" description="ABC3 transporter permease C-terminal" evidence="8">
    <location>
        <begin position="336"/>
        <end position="455"/>
    </location>
</feature>
<evidence type="ECO:0000256" key="2">
    <source>
        <dbReference type="ARBA" id="ARBA00022475"/>
    </source>
</evidence>
<dbReference type="AlphaFoldDB" id="A0AA37UFA0"/>
<dbReference type="Pfam" id="PF02687">
    <property type="entry name" value="FtsX"/>
    <property type="match status" value="2"/>
</dbReference>
<feature type="transmembrane region" description="Helical" evidence="7">
    <location>
        <begin position="286"/>
        <end position="306"/>
    </location>
</feature>
<keyword evidence="2" id="KW-1003">Cell membrane</keyword>
<evidence type="ECO:0000313" key="9">
    <source>
        <dbReference type="EMBL" id="GMA27026.1"/>
    </source>
</evidence>
<evidence type="ECO:0000256" key="4">
    <source>
        <dbReference type="ARBA" id="ARBA00022989"/>
    </source>
</evidence>
<keyword evidence="3 7" id="KW-0812">Transmembrane</keyword>
<evidence type="ECO:0000259" key="8">
    <source>
        <dbReference type="Pfam" id="PF02687"/>
    </source>
</evidence>
<comment type="similarity">
    <text evidence="6">Belongs to the ABC-4 integral membrane protein family.</text>
</comment>
<evidence type="ECO:0000256" key="7">
    <source>
        <dbReference type="SAM" id="Phobius"/>
    </source>
</evidence>